<reference evidence="1 2" key="1">
    <citation type="submission" date="2013-04" db="EMBL/GenBank/DDBJ databases">
        <title>Complete genome sequence of F116-like bacteriophages.</title>
        <authorList>
            <person name="Lammens E.A."/>
            <person name="Lavigne R."/>
        </authorList>
    </citation>
    <scope>NUCLEOTIDE SEQUENCE [LARGE SCALE GENOMIC DNA]</scope>
    <source>
        <strain evidence="1">LKA5</strain>
    </source>
</reference>
<accession>A0A0U1SZL8</accession>
<sequence length="73" mass="8485">MAFSDERAVLMIEEGITAMRRSPFPRPDQKFVHGQIELAYAVGFIDTRIYDDMRHRLDAASDARWAELRSTRV</sequence>
<proteinExistence type="predicted"/>
<name>A0A0U1SZL8_9CAUD</name>
<keyword evidence="2" id="KW-1185">Reference proteome</keyword>
<dbReference type="EMBL" id="KC900378">
    <property type="protein sequence ID" value="AGR46376.1"/>
    <property type="molecule type" value="Genomic_DNA"/>
</dbReference>
<evidence type="ECO:0000313" key="1">
    <source>
        <dbReference type="EMBL" id="AGR46376.1"/>
    </source>
</evidence>
<evidence type="ECO:0000313" key="2">
    <source>
        <dbReference type="Proteomes" id="UP000225231"/>
    </source>
</evidence>
<dbReference type="Proteomes" id="UP000225231">
    <property type="component" value="Segment"/>
</dbReference>
<protein>
    <submittedName>
        <fullName evidence="1">Uncharacterized protein</fullName>
    </submittedName>
</protein>
<gene>
    <name evidence="1" type="ORF">LKA5_021</name>
</gene>
<organism evidence="1 2">
    <name type="scientific">Pseudomonas phage LKA5</name>
    <dbReference type="NCBI Taxonomy" id="1327940"/>
    <lineage>
        <taxon>Viruses</taxon>
        <taxon>Duplodnaviria</taxon>
        <taxon>Heunggongvirae</taxon>
        <taxon>Uroviricota</taxon>
        <taxon>Caudoviricetes</taxon>
        <taxon>Hollowayvirus</taxon>
        <taxon>Hollowayvirus LKA5</taxon>
    </lineage>
</organism>